<comment type="similarity">
    <text evidence="1 6">Belongs to the metallo-dependent hydrolases superfamily. Adenine deaminase family.</text>
</comment>
<dbReference type="InterPro" id="IPR032466">
    <property type="entry name" value="Metal_Hydrolase"/>
</dbReference>
<dbReference type="InterPro" id="IPR011059">
    <property type="entry name" value="Metal-dep_hydrolase_composite"/>
</dbReference>
<accession>A0A553V0G0</accession>
<dbReference type="HAMAP" id="MF_01518">
    <property type="entry name" value="Adenine_deamin"/>
    <property type="match status" value="1"/>
</dbReference>
<dbReference type="Pfam" id="PF13382">
    <property type="entry name" value="Adenine_deam_C"/>
    <property type="match status" value="1"/>
</dbReference>
<gene>
    <name evidence="6" type="primary">ade</name>
    <name evidence="9" type="ORF">FNU79_09125</name>
</gene>
<reference evidence="9 10" key="1">
    <citation type="submission" date="2019-07" db="EMBL/GenBank/DDBJ databases">
        <title>Deinococcus detaillus sp. nov., isolated from humus soil in Antarctica.</title>
        <authorList>
            <person name="Zhang K."/>
        </authorList>
    </citation>
    <scope>NUCLEOTIDE SEQUENCE [LARGE SCALE GENOMIC DNA]</scope>
    <source>
        <strain evidence="9 10">H1</strain>
    </source>
</reference>
<proteinExistence type="inferred from homology"/>
<comment type="cofactor">
    <cofactor evidence="6">
        <name>Mn(2+)</name>
        <dbReference type="ChEBI" id="CHEBI:29035"/>
    </cofactor>
</comment>
<dbReference type="OrthoDB" id="9775607at2"/>
<sequence length="560" mass="58396">MPDPSLSPSPETTLRQRLVRVALRQEPADLVIRNAQIVSVTTRELLSGDVAIAGGYVAAIGPDYQAPELVDAGGKYLAPGLIDGHIHIESSMLTPASFARAVRPCGTTGVVAEPHEIVNVLGEVGLRWMLEAGEKSGLRMWGSQPSCVPASSFEEGGTQLGAADIARGLAVPGVLGLAEMMNYPGVLSADSEVWAILQAARGGRIDGHAAGLSGDALQAYAAAGMHSDHEATTEAEARERVRAGLWLMVREGSAARNLDALIPVLRSQPRRALLVSDDISADWLLEKGHLDHQLRRLVASGIDPLYALSLATCNAAEYWNLMDVGVVAAGFRADLVLFEDLQDFKVAECWLGGQPLASLDAPVTTPALLGGGVDVAGLAEADLSVPADWPVIGVRPDQIETYVAPSGSGDTKLVTADRYGRGLVSAALTSGIGLQRGAVALSVLHDAHHLVIAGALGPSGDANIKAAGLEVQRLGGGVVVVDGGQVVASLPLPYGGLMSNLPPAEVAALVRTIQSALHQRGCPLPEALTTLSFLGLSVIPDLKLTPRGLLDVRAWKLVER</sequence>
<evidence type="ECO:0000256" key="2">
    <source>
        <dbReference type="ARBA" id="ARBA00012782"/>
    </source>
</evidence>
<dbReference type="Gene3D" id="3.20.20.140">
    <property type="entry name" value="Metal-dependent hydrolases"/>
    <property type="match status" value="1"/>
</dbReference>
<keyword evidence="3 6" id="KW-0378">Hydrolase</keyword>
<evidence type="ECO:0000313" key="9">
    <source>
        <dbReference type="EMBL" id="TSA85925.1"/>
    </source>
</evidence>
<evidence type="ECO:0000256" key="4">
    <source>
        <dbReference type="ARBA" id="ARBA00023211"/>
    </source>
</evidence>
<feature type="domain" description="Amidohydrolase-related" evidence="7">
    <location>
        <begin position="76"/>
        <end position="354"/>
    </location>
</feature>
<comment type="caution">
    <text evidence="9">The sequence shown here is derived from an EMBL/GenBank/DDBJ whole genome shotgun (WGS) entry which is preliminary data.</text>
</comment>
<dbReference type="Pfam" id="PF01979">
    <property type="entry name" value="Amidohydro_1"/>
    <property type="match status" value="1"/>
</dbReference>
<feature type="domain" description="Adenine deaminase C-terminal" evidence="8">
    <location>
        <begin position="410"/>
        <end position="554"/>
    </location>
</feature>
<dbReference type="PANTHER" id="PTHR11113:SF2">
    <property type="entry name" value="ADENINE DEAMINASE"/>
    <property type="match status" value="1"/>
</dbReference>
<name>A0A553V0G0_9DEIO</name>
<protein>
    <recommendedName>
        <fullName evidence="2 6">Adenine deaminase</fullName>
        <shortName evidence="6">Adenase</shortName>
        <shortName evidence="6">Adenine aminase</shortName>
        <ecNumber evidence="2 6">3.5.4.2</ecNumber>
    </recommendedName>
</protein>
<organism evidence="9 10">
    <name type="scientific">Deinococcus detaillensis</name>
    <dbReference type="NCBI Taxonomy" id="2592048"/>
    <lineage>
        <taxon>Bacteria</taxon>
        <taxon>Thermotogati</taxon>
        <taxon>Deinococcota</taxon>
        <taxon>Deinococci</taxon>
        <taxon>Deinococcales</taxon>
        <taxon>Deinococcaceae</taxon>
        <taxon>Deinococcus</taxon>
    </lineage>
</organism>
<evidence type="ECO:0000256" key="6">
    <source>
        <dbReference type="HAMAP-Rule" id="MF_01518"/>
    </source>
</evidence>
<dbReference type="PANTHER" id="PTHR11113">
    <property type="entry name" value="N-ACETYLGLUCOSAMINE-6-PHOSPHATE DEACETYLASE"/>
    <property type="match status" value="1"/>
</dbReference>
<evidence type="ECO:0000313" key="10">
    <source>
        <dbReference type="Proteomes" id="UP000316092"/>
    </source>
</evidence>
<dbReference type="SUPFAM" id="SSF51556">
    <property type="entry name" value="Metallo-dependent hydrolases"/>
    <property type="match status" value="1"/>
</dbReference>
<evidence type="ECO:0000259" key="7">
    <source>
        <dbReference type="Pfam" id="PF01979"/>
    </source>
</evidence>
<dbReference type="InterPro" id="IPR026912">
    <property type="entry name" value="Adenine_deam_C"/>
</dbReference>
<dbReference type="Gene3D" id="2.30.40.10">
    <property type="entry name" value="Urease, subunit C, domain 1"/>
    <property type="match status" value="1"/>
</dbReference>
<dbReference type="SUPFAM" id="SSF51338">
    <property type="entry name" value="Composite domain of metallo-dependent hydrolases"/>
    <property type="match status" value="1"/>
</dbReference>
<dbReference type="GO" id="GO:0006146">
    <property type="term" value="P:adenine catabolic process"/>
    <property type="evidence" value="ECO:0007669"/>
    <property type="project" value="InterPro"/>
</dbReference>
<evidence type="ECO:0000256" key="1">
    <source>
        <dbReference type="ARBA" id="ARBA00006773"/>
    </source>
</evidence>
<evidence type="ECO:0000256" key="5">
    <source>
        <dbReference type="ARBA" id="ARBA00047720"/>
    </source>
</evidence>
<dbReference type="GO" id="GO:0000034">
    <property type="term" value="F:adenine deaminase activity"/>
    <property type="evidence" value="ECO:0007669"/>
    <property type="project" value="UniProtKB-UniRule"/>
</dbReference>
<dbReference type="InterPro" id="IPR006680">
    <property type="entry name" value="Amidohydro-rel"/>
</dbReference>
<dbReference type="EC" id="3.5.4.2" evidence="2 6"/>
<dbReference type="AlphaFoldDB" id="A0A553V0G0"/>
<evidence type="ECO:0000259" key="8">
    <source>
        <dbReference type="Pfam" id="PF13382"/>
    </source>
</evidence>
<keyword evidence="4 6" id="KW-0464">Manganese</keyword>
<comment type="catalytic activity">
    <reaction evidence="5 6">
        <text>adenine + H2O + H(+) = hypoxanthine + NH4(+)</text>
        <dbReference type="Rhea" id="RHEA:23688"/>
        <dbReference type="ChEBI" id="CHEBI:15377"/>
        <dbReference type="ChEBI" id="CHEBI:15378"/>
        <dbReference type="ChEBI" id="CHEBI:16708"/>
        <dbReference type="ChEBI" id="CHEBI:17368"/>
        <dbReference type="ChEBI" id="CHEBI:28938"/>
        <dbReference type="EC" id="3.5.4.2"/>
    </reaction>
</comment>
<dbReference type="EMBL" id="VKDB01000007">
    <property type="protein sequence ID" value="TSA85925.1"/>
    <property type="molecule type" value="Genomic_DNA"/>
</dbReference>
<keyword evidence="10" id="KW-1185">Reference proteome</keyword>
<dbReference type="InterPro" id="IPR006679">
    <property type="entry name" value="Adenine_deam"/>
</dbReference>
<dbReference type="Proteomes" id="UP000316092">
    <property type="component" value="Unassembled WGS sequence"/>
</dbReference>
<evidence type="ECO:0000256" key="3">
    <source>
        <dbReference type="ARBA" id="ARBA00022801"/>
    </source>
</evidence>
<dbReference type="RefSeq" id="WP_143720536.1">
    <property type="nucleotide sequence ID" value="NZ_VKDB01000007.1"/>
</dbReference>